<dbReference type="EMBL" id="JACGWJ010000022">
    <property type="protein sequence ID" value="KAL0328994.1"/>
    <property type="molecule type" value="Genomic_DNA"/>
</dbReference>
<name>A0AAW2MBX6_SESRA</name>
<sequence>MDLSLGWCCRWAGLELSLGWAGAGVAWLLPGRWAGLELTLGWAGAGFAGLCAVGAGPRLRWAASTRLGQSMMGCACWADENGPRLLG</sequence>
<feature type="transmembrane region" description="Helical" evidence="1">
    <location>
        <begin position="12"/>
        <end position="29"/>
    </location>
</feature>
<reference evidence="2" key="1">
    <citation type="submission" date="2020-06" db="EMBL/GenBank/DDBJ databases">
        <authorList>
            <person name="Li T."/>
            <person name="Hu X."/>
            <person name="Zhang T."/>
            <person name="Song X."/>
            <person name="Zhang H."/>
            <person name="Dai N."/>
            <person name="Sheng W."/>
            <person name="Hou X."/>
            <person name="Wei L."/>
        </authorList>
    </citation>
    <scope>NUCLEOTIDE SEQUENCE</scope>
    <source>
        <strain evidence="2">G02</strain>
        <tissue evidence="2">Leaf</tissue>
    </source>
</reference>
<feature type="transmembrane region" description="Helical" evidence="1">
    <location>
        <begin position="41"/>
        <end position="61"/>
    </location>
</feature>
<protein>
    <submittedName>
        <fullName evidence="2">Uncharacterized protein</fullName>
    </submittedName>
</protein>
<keyword evidence="1" id="KW-0472">Membrane</keyword>
<comment type="caution">
    <text evidence="2">The sequence shown here is derived from an EMBL/GenBank/DDBJ whole genome shotgun (WGS) entry which is preliminary data.</text>
</comment>
<evidence type="ECO:0000256" key="1">
    <source>
        <dbReference type="SAM" id="Phobius"/>
    </source>
</evidence>
<evidence type="ECO:0000313" key="2">
    <source>
        <dbReference type="EMBL" id="KAL0328994.1"/>
    </source>
</evidence>
<reference evidence="2" key="2">
    <citation type="journal article" date="2024" name="Plant">
        <title>Genomic evolution and insights into agronomic trait innovations of Sesamum species.</title>
        <authorList>
            <person name="Miao H."/>
            <person name="Wang L."/>
            <person name="Qu L."/>
            <person name="Liu H."/>
            <person name="Sun Y."/>
            <person name="Le M."/>
            <person name="Wang Q."/>
            <person name="Wei S."/>
            <person name="Zheng Y."/>
            <person name="Lin W."/>
            <person name="Duan Y."/>
            <person name="Cao H."/>
            <person name="Xiong S."/>
            <person name="Wang X."/>
            <person name="Wei L."/>
            <person name="Li C."/>
            <person name="Ma Q."/>
            <person name="Ju M."/>
            <person name="Zhao R."/>
            <person name="Li G."/>
            <person name="Mu C."/>
            <person name="Tian Q."/>
            <person name="Mei H."/>
            <person name="Zhang T."/>
            <person name="Gao T."/>
            <person name="Zhang H."/>
        </authorList>
    </citation>
    <scope>NUCLEOTIDE SEQUENCE</scope>
    <source>
        <strain evidence="2">G02</strain>
    </source>
</reference>
<keyword evidence="1" id="KW-0812">Transmembrane</keyword>
<gene>
    <name evidence="2" type="ORF">Sradi_4886100</name>
</gene>
<accession>A0AAW2MBX6</accession>
<keyword evidence="1" id="KW-1133">Transmembrane helix</keyword>
<proteinExistence type="predicted"/>
<organism evidence="2">
    <name type="scientific">Sesamum radiatum</name>
    <name type="common">Black benniseed</name>
    <dbReference type="NCBI Taxonomy" id="300843"/>
    <lineage>
        <taxon>Eukaryota</taxon>
        <taxon>Viridiplantae</taxon>
        <taxon>Streptophyta</taxon>
        <taxon>Embryophyta</taxon>
        <taxon>Tracheophyta</taxon>
        <taxon>Spermatophyta</taxon>
        <taxon>Magnoliopsida</taxon>
        <taxon>eudicotyledons</taxon>
        <taxon>Gunneridae</taxon>
        <taxon>Pentapetalae</taxon>
        <taxon>asterids</taxon>
        <taxon>lamiids</taxon>
        <taxon>Lamiales</taxon>
        <taxon>Pedaliaceae</taxon>
        <taxon>Sesamum</taxon>
    </lineage>
</organism>
<dbReference type="AlphaFoldDB" id="A0AAW2MBX6"/>